<organism evidence="1 2">
    <name type="scientific">Apiospora arundinis</name>
    <dbReference type="NCBI Taxonomy" id="335852"/>
    <lineage>
        <taxon>Eukaryota</taxon>
        <taxon>Fungi</taxon>
        <taxon>Dikarya</taxon>
        <taxon>Ascomycota</taxon>
        <taxon>Pezizomycotina</taxon>
        <taxon>Sordariomycetes</taxon>
        <taxon>Xylariomycetidae</taxon>
        <taxon>Amphisphaeriales</taxon>
        <taxon>Apiosporaceae</taxon>
        <taxon>Apiospora</taxon>
    </lineage>
</organism>
<name>A0ABR2HKP8_9PEZI</name>
<dbReference type="Proteomes" id="UP001390339">
    <property type="component" value="Unassembled WGS sequence"/>
</dbReference>
<dbReference type="EMBL" id="JAPCWZ010000010">
    <property type="protein sequence ID" value="KAK8848725.1"/>
    <property type="molecule type" value="Genomic_DNA"/>
</dbReference>
<evidence type="ECO:0000313" key="1">
    <source>
        <dbReference type="EMBL" id="KAK8848725.1"/>
    </source>
</evidence>
<proteinExistence type="predicted"/>
<sequence length="103" mass="11976">MEYIHRVRSGKTGEVLTSHLEDKIEALEEKKKGLKLDPSSDGLPFTRDELKELKGDMLNITRYGPWEIQAKGEITDFVFLLMYLLQARRREHGEQDASKKSRK</sequence>
<evidence type="ECO:0000313" key="2">
    <source>
        <dbReference type="Proteomes" id="UP001390339"/>
    </source>
</evidence>
<comment type="caution">
    <text evidence="1">The sequence shown here is derived from an EMBL/GenBank/DDBJ whole genome shotgun (WGS) entry which is preliminary data.</text>
</comment>
<reference evidence="1 2" key="1">
    <citation type="journal article" date="2024" name="IMA Fungus">
        <title>Apiospora arundinis, a panoply of carbohydrate-active enzymes and secondary metabolites.</title>
        <authorList>
            <person name="Sorensen T."/>
            <person name="Petersen C."/>
            <person name="Muurmann A.T."/>
            <person name="Christiansen J.V."/>
            <person name="Brundto M.L."/>
            <person name="Overgaard C.K."/>
            <person name="Boysen A.T."/>
            <person name="Wollenberg R.D."/>
            <person name="Larsen T.O."/>
            <person name="Sorensen J.L."/>
            <person name="Nielsen K.L."/>
            <person name="Sondergaard T.E."/>
        </authorList>
    </citation>
    <scope>NUCLEOTIDE SEQUENCE [LARGE SCALE GENOMIC DNA]</scope>
    <source>
        <strain evidence="1 2">AAU 773</strain>
    </source>
</reference>
<protein>
    <submittedName>
        <fullName evidence="1">Uncharacterized protein</fullName>
    </submittedName>
</protein>
<gene>
    <name evidence="1" type="ORF">PGQ11_015205</name>
</gene>
<accession>A0ABR2HKP8</accession>
<keyword evidence="2" id="KW-1185">Reference proteome</keyword>